<gene>
    <name evidence="4" type="ORF">METZ01_LOCUS411952</name>
</gene>
<evidence type="ECO:0000313" key="4">
    <source>
        <dbReference type="EMBL" id="SVD59098.1"/>
    </source>
</evidence>
<dbReference type="Pfam" id="PF03051">
    <property type="entry name" value="Peptidase_C1_2"/>
    <property type="match status" value="1"/>
</dbReference>
<dbReference type="PANTHER" id="PTHR10363:SF2">
    <property type="entry name" value="BLEOMYCIN HYDROLASE"/>
    <property type="match status" value="1"/>
</dbReference>
<evidence type="ECO:0008006" key="5">
    <source>
        <dbReference type="Google" id="ProtNLM"/>
    </source>
</evidence>
<dbReference type="AlphaFoldDB" id="A0A382WLV0"/>
<accession>A0A382WLV0</accession>
<dbReference type="GO" id="GO:0009636">
    <property type="term" value="P:response to toxic substance"/>
    <property type="evidence" value="ECO:0007669"/>
    <property type="project" value="TreeGrafter"/>
</dbReference>
<dbReference type="GO" id="GO:0006508">
    <property type="term" value="P:proteolysis"/>
    <property type="evidence" value="ECO:0007669"/>
    <property type="project" value="UniProtKB-KW"/>
</dbReference>
<dbReference type="InterPro" id="IPR000169">
    <property type="entry name" value="Pept_cys_AS"/>
</dbReference>
<feature type="non-terminal residue" evidence="4">
    <location>
        <position position="196"/>
    </location>
</feature>
<proteinExistence type="predicted"/>
<name>A0A382WLV0_9ZZZZ</name>
<dbReference type="InterPro" id="IPR038765">
    <property type="entry name" value="Papain-like_cys_pep_sf"/>
</dbReference>
<sequence>MRDSISKSNMNKFNKEFKSCGTCRISRNALVRSNMNDVAMDWDGFRVLDHSYSDIITTEMRKVTNQKASGRCWGFAGLNLMRISLAEKYNLKNFEFSQNYFMFCDKLEKSNYFLENILKTFDESYDSRLMMYLLNSPVQDGGQWDMFVNLIEKYGVLPQSVMPESFQSSRSAMMNRFLTRKLREFAWTLRKMNKKG</sequence>
<protein>
    <recommendedName>
        <fullName evidence="5">Aminopeptidase</fullName>
    </recommendedName>
</protein>
<keyword evidence="3" id="KW-0788">Thiol protease</keyword>
<dbReference type="EMBL" id="UINC01160445">
    <property type="protein sequence ID" value="SVD59098.1"/>
    <property type="molecule type" value="Genomic_DNA"/>
</dbReference>
<dbReference type="PANTHER" id="PTHR10363">
    <property type="entry name" value="BLEOMYCIN HYDROLASE"/>
    <property type="match status" value="1"/>
</dbReference>
<dbReference type="GO" id="GO:0005737">
    <property type="term" value="C:cytoplasm"/>
    <property type="evidence" value="ECO:0007669"/>
    <property type="project" value="TreeGrafter"/>
</dbReference>
<evidence type="ECO:0000256" key="2">
    <source>
        <dbReference type="ARBA" id="ARBA00022801"/>
    </source>
</evidence>
<dbReference type="InterPro" id="IPR004134">
    <property type="entry name" value="Peptidase_C1B"/>
</dbReference>
<reference evidence="4" key="1">
    <citation type="submission" date="2018-05" db="EMBL/GenBank/DDBJ databases">
        <authorList>
            <person name="Lanie J.A."/>
            <person name="Ng W.-L."/>
            <person name="Kazmierczak K.M."/>
            <person name="Andrzejewski T.M."/>
            <person name="Davidsen T.M."/>
            <person name="Wayne K.J."/>
            <person name="Tettelin H."/>
            <person name="Glass J.I."/>
            <person name="Rusch D."/>
            <person name="Podicherti R."/>
            <person name="Tsui H.-C.T."/>
            <person name="Winkler M.E."/>
        </authorList>
    </citation>
    <scope>NUCLEOTIDE SEQUENCE</scope>
</reference>
<dbReference type="SUPFAM" id="SSF54001">
    <property type="entry name" value="Cysteine proteinases"/>
    <property type="match status" value="1"/>
</dbReference>
<dbReference type="Gene3D" id="3.90.70.10">
    <property type="entry name" value="Cysteine proteinases"/>
    <property type="match status" value="1"/>
</dbReference>
<dbReference type="GO" id="GO:0070005">
    <property type="term" value="F:cysteine-type aminopeptidase activity"/>
    <property type="evidence" value="ECO:0007669"/>
    <property type="project" value="InterPro"/>
</dbReference>
<organism evidence="4">
    <name type="scientific">marine metagenome</name>
    <dbReference type="NCBI Taxonomy" id="408172"/>
    <lineage>
        <taxon>unclassified sequences</taxon>
        <taxon>metagenomes</taxon>
        <taxon>ecological metagenomes</taxon>
    </lineage>
</organism>
<keyword evidence="1" id="KW-0645">Protease</keyword>
<dbReference type="PROSITE" id="PS00139">
    <property type="entry name" value="THIOL_PROTEASE_CYS"/>
    <property type="match status" value="1"/>
</dbReference>
<evidence type="ECO:0000256" key="3">
    <source>
        <dbReference type="ARBA" id="ARBA00022807"/>
    </source>
</evidence>
<dbReference type="GO" id="GO:0043418">
    <property type="term" value="P:homocysteine catabolic process"/>
    <property type="evidence" value="ECO:0007669"/>
    <property type="project" value="TreeGrafter"/>
</dbReference>
<keyword evidence="2" id="KW-0378">Hydrolase</keyword>
<evidence type="ECO:0000256" key="1">
    <source>
        <dbReference type="ARBA" id="ARBA00022670"/>
    </source>
</evidence>